<dbReference type="Pfam" id="PF08387">
    <property type="entry name" value="FBD"/>
    <property type="match status" value="1"/>
</dbReference>
<evidence type="ECO:0000256" key="1">
    <source>
        <dbReference type="SAM" id="MobiDB-lite"/>
    </source>
</evidence>
<evidence type="ECO:0000313" key="3">
    <source>
        <dbReference type="EMBL" id="KAK1620529.1"/>
    </source>
</evidence>
<name>A0AAD8RHZ7_LOLMU</name>
<keyword evidence="4" id="KW-1185">Reference proteome</keyword>
<dbReference type="InterPro" id="IPR055411">
    <property type="entry name" value="LRR_FXL15/At3g58940/PEG3-like"/>
</dbReference>
<sequence length="505" mass="56845">MADAAGAEAAMHDSEWSRVDDQQVQSGSGSRQEQGSLGDLISRRLDDRIGRLHDDAITPRLPARQEQGSLVNLISRLPDDVLGAIISFLPTKDGARTQVLSRRWRPLWRSSAPLNLVANGNLAMGDTKKRLVVISKILSDHPGPARCFLLHDIFFPISLGKIDGWLRSESLANLQDLELTYTAYHSHVPPSVLLFSRTLRVAKFGTCKFPHLIVPNFPHLKMLTLYNILISEDSLHSLLSACTALESLSLHYLIGIVCLRISSLTLRSMDFVQDTVVFREMIIEDAPCLERLIRLSPDNGPATIQVIRAPKLKILGLLSEGISTLTIGTTVFQKMIAVNLTTKVHTMKILFLDSVGPNLDAVLDFLKCFPCLEKLYVISNPQKNMDNVRNYDPLDPIECLELHLKKVVLKNYNGNKKPAVDFAKFFILNAKVLEEMEIGVLHGRNNKKWLRHQRKRLKVEDRASRDAHIELKRDGQQNFEHHVHTHDFSMADPFDMPCGRVLLSC</sequence>
<evidence type="ECO:0000259" key="2">
    <source>
        <dbReference type="PROSITE" id="PS50181"/>
    </source>
</evidence>
<dbReference type="PROSITE" id="PS50181">
    <property type="entry name" value="FBOX"/>
    <property type="match status" value="1"/>
</dbReference>
<feature type="compositionally biased region" description="Low complexity" evidence="1">
    <location>
        <begin position="22"/>
        <end position="37"/>
    </location>
</feature>
<dbReference type="InterPro" id="IPR055302">
    <property type="entry name" value="F-box_dom-containing"/>
</dbReference>
<organism evidence="3 4">
    <name type="scientific">Lolium multiflorum</name>
    <name type="common">Italian ryegrass</name>
    <name type="synonym">Lolium perenne subsp. multiflorum</name>
    <dbReference type="NCBI Taxonomy" id="4521"/>
    <lineage>
        <taxon>Eukaryota</taxon>
        <taxon>Viridiplantae</taxon>
        <taxon>Streptophyta</taxon>
        <taxon>Embryophyta</taxon>
        <taxon>Tracheophyta</taxon>
        <taxon>Spermatophyta</taxon>
        <taxon>Magnoliopsida</taxon>
        <taxon>Liliopsida</taxon>
        <taxon>Poales</taxon>
        <taxon>Poaceae</taxon>
        <taxon>BOP clade</taxon>
        <taxon>Pooideae</taxon>
        <taxon>Poodae</taxon>
        <taxon>Poeae</taxon>
        <taxon>Poeae Chloroplast Group 2 (Poeae type)</taxon>
        <taxon>Loliodinae</taxon>
        <taxon>Loliinae</taxon>
        <taxon>Lolium</taxon>
    </lineage>
</organism>
<comment type="caution">
    <text evidence="3">The sequence shown here is derived from an EMBL/GenBank/DDBJ whole genome shotgun (WGS) entry which is preliminary data.</text>
</comment>
<accession>A0AAD8RHZ7</accession>
<protein>
    <recommendedName>
        <fullName evidence="2">F-box domain-containing protein</fullName>
    </recommendedName>
</protein>
<feature type="compositionally biased region" description="Basic and acidic residues" evidence="1">
    <location>
        <begin position="10"/>
        <end position="21"/>
    </location>
</feature>
<dbReference type="CDD" id="cd22160">
    <property type="entry name" value="F-box_AtFBL13-like"/>
    <property type="match status" value="1"/>
</dbReference>
<feature type="domain" description="F-box" evidence="2">
    <location>
        <begin position="71"/>
        <end position="107"/>
    </location>
</feature>
<gene>
    <name evidence="3" type="ORF">QYE76_026046</name>
</gene>
<reference evidence="3" key="1">
    <citation type="submission" date="2023-07" db="EMBL/GenBank/DDBJ databases">
        <title>A chromosome-level genome assembly of Lolium multiflorum.</title>
        <authorList>
            <person name="Chen Y."/>
            <person name="Copetti D."/>
            <person name="Kolliker R."/>
            <person name="Studer B."/>
        </authorList>
    </citation>
    <scope>NUCLEOTIDE SEQUENCE</scope>
    <source>
        <strain evidence="3">02402/16</strain>
        <tissue evidence="3">Leaf</tissue>
    </source>
</reference>
<dbReference type="InterPro" id="IPR036047">
    <property type="entry name" value="F-box-like_dom_sf"/>
</dbReference>
<dbReference type="SMART" id="SM00256">
    <property type="entry name" value="FBOX"/>
    <property type="match status" value="1"/>
</dbReference>
<dbReference type="InterPro" id="IPR006566">
    <property type="entry name" value="FBD"/>
</dbReference>
<dbReference type="SUPFAM" id="SSF81383">
    <property type="entry name" value="F-box domain"/>
    <property type="match status" value="1"/>
</dbReference>
<proteinExistence type="predicted"/>
<dbReference type="PANTHER" id="PTHR32141">
    <property type="match status" value="1"/>
</dbReference>
<dbReference type="PANTHER" id="PTHR32141:SF168">
    <property type="entry name" value="OS12G0595200 PROTEIN"/>
    <property type="match status" value="1"/>
</dbReference>
<dbReference type="Pfam" id="PF00646">
    <property type="entry name" value="F-box"/>
    <property type="match status" value="1"/>
</dbReference>
<dbReference type="EMBL" id="JAUUTY010000006">
    <property type="protein sequence ID" value="KAK1620529.1"/>
    <property type="molecule type" value="Genomic_DNA"/>
</dbReference>
<dbReference type="InterPro" id="IPR053781">
    <property type="entry name" value="F-box_AtFBL13-like"/>
</dbReference>
<dbReference type="Pfam" id="PF24758">
    <property type="entry name" value="LRR_At5g56370"/>
    <property type="match status" value="1"/>
</dbReference>
<dbReference type="SUPFAM" id="SSF52047">
    <property type="entry name" value="RNI-like"/>
    <property type="match status" value="1"/>
</dbReference>
<dbReference type="AlphaFoldDB" id="A0AAD8RHZ7"/>
<dbReference type="Proteomes" id="UP001231189">
    <property type="component" value="Unassembled WGS sequence"/>
</dbReference>
<dbReference type="Gene3D" id="3.80.10.10">
    <property type="entry name" value="Ribonuclease Inhibitor"/>
    <property type="match status" value="1"/>
</dbReference>
<dbReference type="Gene3D" id="1.20.1280.50">
    <property type="match status" value="1"/>
</dbReference>
<dbReference type="InterPro" id="IPR032675">
    <property type="entry name" value="LRR_dom_sf"/>
</dbReference>
<dbReference type="SMART" id="SM00579">
    <property type="entry name" value="FBD"/>
    <property type="match status" value="1"/>
</dbReference>
<dbReference type="InterPro" id="IPR001810">
    <property type="entry name" value="F-box_dom"/>
</dbReference>
<evidence type="ECO:0000313" key="4">
    <source>
        <dbReference type="Proteomes" id="UP001231189"/>
    </source>
</evidence>
<feature type="region of interest" description="Disordered" evidence="1">
    <location>
        <begin position="1"/>
        <end position="37"/>
    </location>
</feature>